<proteinExistence type="predicted"/>
<dbReference type="Proteomes" id="UP001234178">
    <property type="component" value="Unassembled WGS sequence"/>
</dbReference>
<feature type="region of interest" description="Disordered" evidence="1">
    <location>
        <begin position="78"/>
        <end position="104"/>
    </location>
</feature>
<evidence type="ECO:0000256" key="1">
    <source>
        <dbReference type="SAM" id="MobiDB-lite"/>
    </source>
</evidence>
<reference evidence="2 3" key="1">
    <citation type="journal article" date="2023" name="Nucleic Acids Res.">
        <title>The hologenome of Daphnia magna reveals possible DNA methylation and microbiome-mediated evolution of the host genome.</title>
        <authorList>
            <person name="Chaturvedi A."/>
            <person name="Li X."/>
            <person name="Dhandapani V."/>
            <person name="Marshall H."/>
            <person name="Kissane S."/>
            <person name="Cuenca-Cambronero M."/>
            <person name="Asole G."/>
            <person name="Calvet F."/>
            <person name="Ruiz-Romero M."/>
            <person name="Marangio P."/>
            <person name="Guigo R."/>
            <person name="Rago D."/>
            <person name="Mirbahai L."/>
            <person name="Eastwood N."/>
            <person name="Colbourne J.K."/>
            <person name="Zhou J."/>
            <person name="Mallon E."/>
            <person name="Orsini L."/>
        </authorList>
    </citation>
    <scope>NUCLEOTIDE SEQUENCE [LARGE SCALE GENOMIC DNA]</scope>
    <source>
        <strain evidence="2">LRV0_1</strain>
    </source>
</reference>
<name>A0ABR0ACL1_9CRUS</name>
<dbReference type="EMBL" id="JAOYFB010000037">
    <property type="protein sequence ID" value="KAK4022779.1"/>
    <property type="molecule type" value="Genomic_DNA"/>
</dbReference>
<evidence type="ECO:0000313" key="2">
    <source>
        <dbReference type="EMBL" id="KAK4022779.1"/>
    </source>
</evidence>
<organism evidence="2 3">
    <name type="scientific">Daphnia magna</name>
    <dbReference type="NCBI Taxonomy" id="35525"/>
    <lineage>
        <taxon>Eukaryota</taxon>
        <taxon>Metazoa</taxon>
        <taxon>Ecdysozoa</taxon>
        <taxon>Arthropoda</taxon>
        <taxon>Crustacea</taxon>
        <taxon>Branchiopoda</taxon>
        <taxon>Diplostraca</taxon>
        <taxon>Cladocera</taxon>
        <taxon>Anomopoda</taxon>
        <taxon>Daphniidae</taxon>
        <taxon>Daphnia</taxon>
    </lineage>
</organism>
<accession>A0ABR0ACL1</accession>
<gene>
    <name evidence="2" type="ORF">OUZ56_008227</name>
</gene>
<comment type="caution">
    <text evidence="2">The sequence shown here is derived from an EMBL/GenBank/DDBJ whole genome shotgun (WGS) entry which is preliminary data.</text>
</comment>
<sequence>MANALLLLYNGVLHSSFKECTLFACSCIYGIPLRVFTYRLGYKQEQLELLMFRNSSHVPNHDSTGILVRARKIAQTEWKTKKKKKKKEKQYKKEELKSHGSSFL</sequence>
<feature type="compositionally biased region" description="Basic residues" evidence="1">
    <location>
        <begin position="80"/>
        <end position="90"/>
    </location>
</feature>
<evidence type="ECO:0000313" key="3">
    <source>
        <dbReference type="Proteomes" id="UP001234178"/>
    </source>
</evidence>
<keyword evidence="3" id="KW-1185">Reference proteome</keyword>
<protein>
    <submittedName>
        <fullName evidence="2">Uncharacterized protein</fullName>
    </submittedName>
</protein>